<evidence type="ECO:0008006" key="7">
    <source>
        <dbReference type="Google" id="ProtNLM"/>
    </source>
</evidence>
<feature type="transmembrane region" description="Helical" evidence="2">
    <location>
        <begin position="61"/>
        <end position="85"/>
    </location>
</feature>
<organism evidence="5 6">
    <name type="scientific">Sutcliffiella horikoshii</name>
    <dbReference type="NCBI Taxonomy" id="79883"/>
    <lineage>
        <taxon>Bacteria</taxon>
        <taxon>Bacillati</taxon>
        <taxon>Bacillota</taxon>
        <taxon>Bacilli</taxon>
        <taxon>Bacillales</taxon>
        <taxon>Bacillaceae</taxon>
        <taxon>Sutcliffiella</taxon>
    </lineage>
</organism>
<dbReference type="OrthoDB" id="2730366at2"/>
<evidence type="ECO:0000256" key="2">
    <source>
        <dbReference type="SAM" id="Phobius"/>
    </source>
</evidence>
<gene>
    <name evidence="5" type="ORF">FZC75_14350</name>
</gene>
<dbReference type="AlphaFoldDB" id="A0A5D4T645"/>
<evidence type="ECO:0000313" key="5">
    <source>
        <dbReference type="EMBL" id="TYS71207.1"/>
    </source>
</evidence>
<evidence type="ECO:0000313" key="6">
    <source>
        <dbReference type="Proteomes" id="UP000324517"/>
    </source>
</evidence>
<evidence type="ECO:0000256" key="1">
    <source>
        <dbReference type="SAM" id="MobiDB-lite"/>
    </source>
</evidence>
<evidence type="ECO:0000259" key="3">
    <source>
        <dbReference type="Pfam" id="PF13791"/>
    </source>
</evidence>
<sequence length="374" mass="43368">MTNDFKGKLERYDKDEMTPEEKMEFEKEMSAQEEQWMKPTLEKTKQRKILRASKWKARINTALTVIPLLLLIVMVSSFLTNFYYYGFSDDYSRSQKLSDVINFSQVITDPYANKYTADTKVGMFLNMNATKELRKTVGKESYPIGEMEVNFLFSKMGNVDKKFYGKDDQLPEIHHPSLLSEYGIDSSSEWERLEMLPEGTVSTAFVTFDEVLSTEKVFEHFKGKDLDVLWFSVVTSEETGDHYPISNIGFPNYPIFHSDDWKLISKTEEKSFFSSSSSETRAAPNYVEGDTEMLHKYFKKTLRFLADYQEEFDEIQQMHGDIQIKEALSYLEGHGISHHGVVITGPTKEVLSLKEEEWIGAIQVDEVALWNWSN</sequence>
<dbReference type="InterPro" id="IPR029101">
    <property type="entry name" value="Sigma_reg_N"/>
</dbReference>
<reference evidence="5 6" key="1">
    <citation type="submission" date="2019-08" db="EMBL/GenBank/DDBJ databases">
        <title>Bacillus genomes from the desert of Cuatro Cienegas, Coahuila.</title>
        <authorList>
            <person name="Olmedo-Alvarez G."/>
        </authorList>
    </citation>
    <scope>NUCLEOTIDE SEQUENCE [LARGE SCALE GENOMIC DNA]</scope>
    <source>
        <strain evidence="5 6">CH98b_3T</strain>
    </source>
</reference>
<dbReference type="Pfam" id="PF13800">
    <property type="entry name" value="Sigma_reg_N"/>
    <property type="match status" value="1"/>
</dbReference>
<accession>A0A5D4T645</accession>
<dbReference type="EMBL" id="VTET01000007">
    <property type="protein sequence ID" value="TYS71207.1"/>
    <property type="molecule type" value="Genomic_DNA"/>
</dbReference>
<dbReference type="Proteomes" id="UP000324517">
    <property type="component" value="Unassembled WGS sequence"/>
</dbReference>
<dbReference type="InterPro" id="IPR025672">
    <property type="entry name" value="Sigma_reg_C_dom"/>
</dbReference>
<comment type="caution">
    <text evidence="5">The sequence shown here is derived from an EMBL/GenBank/DDBJ whole genome shotgun (WGS) entry which is preliminary data.</text>
</comment>
<feature type="domain" description="Sigma factor regulator C-terminal" evidence="3">
    <location>
        <begin position="193"/>
        <end position="366"/>
    </location>
</feature>
<proteinExistence type="predicted"/>
<evidence type="ECO:0000259" key="4">
    <source>
        <dbReference type="Pfam" id="PF13800"/>
    </source>
</evidence>
<dbReference type="RefSeq" id="WP_148979792.1">
    <property type="nucleotide sequence ID" value="NZ_JBNIKO010000003.1"/>
</dbReference>
<keyword evidence="2" id="KW-0812">Transmembrane</keyword>
<protein>
    <recommendedName>
        <fullName evidence="7">Sigma factor regulator C-terminal domain-containing protein</fullName>
    </recommendedName>
</protein>
<keyword evidence="2" id="KW-1133">Transmembrane helix</keyword>
<keyword evidence="2" id="KW-0472">Membrane</keyword>
<name>A0A5D4T645_9BACI</name>
<feature type="region of interest" description="Disordered" evidence="1">
    <location>
        <begin position="1"/>
        <end position="25"/>
    </location>
</feature>
<feature type="domain" description="Sigma factor regulator N-terminal" evidence="4">
    <location>
        <begin position="47"/>
        <end position="141"/>
    </location>
</feature>
<dbReference type="Pfam" id="PF13791">
    <property type="entry name" value="Sigma_reg_C"/>
    <property type="match status" value="1"/>
</dbReference>